<comment type="caution">
    <text evidence="10">The sequence shown here is derived from an EMBL/GenBank/DDBJ whole genome shotgun (WGS) entry which is preliminary data.</text>
</comment>
<keyword evidence="8 9" id="KW-0472">Membrane</keyword>
<comment type="similarity">
    <text evidence="2 9">Belongs to the sideroflexin family.</text>
</comment>
<organism evidence="10 11">
    <name type="scientific">Polyrhizophydium stewartii</name>
    <dbReference type="NCBI Taxonomy" id="2732419"/>
    <lineage>
        <taxon>Eukaryota</taxon>
        <taxon>Fungi</taxon>
        <taxon>Fungi incertae sedis</taxon>
        <taxon>Chytridiomycota</taxon>
        <taxon>Chytridiomycota incertae sedis</taxon>
        <taxon>Chytridiomycetes</taxon>
        <taxon>Rhizophydiales</taxon>
        <taxon>Rhizophydiales incertae sedis</taxon>
        <taxon>Polyrhizophydium</taxon>
    </lineage>
</organism>
<keyword evidence="7 9" id="KW-0496">Mitochondrion</keyword>
<keyword evidence="6 9" id="KW-1133">Transmembrane helix</keyword>
<keyword evidence="11" id="KW-1185">Reference proteome</keyword>
<evidence type="ECO:0000256" key="9">
    <source>
        <dbReference type="RuleBase" id="RU362000"/>
    </source>
</evidence>
<evidence type="ECO:0000256" key="3">
    <source>
        <dbReference type="ARBA" id="ARBA00022448"/>
    </source>
</evidence>
<dbReference type="EMBL" id="JADGIZ020000064">
    <property type="protein sequence ID" value="KAL2912473.1"/>
    <property type="molecule type" value="Genomic_DNA"/>
</dbReference>
<feature type="transmembrane region" description="Helical" evidence="9">
    <location>
        <begin position="266"/>
        <end position="290"/>
    </location>
</feature>
<accession>A0ABR4MYW3</accession>
<evidence type="ECO:0000256" key="7">
    <source>
        <dbReference type="ARBA" id="ARBA00023128"/>
    </source>
</evidence>
<dbReference type="NCBIfam" id="TIGR00798">
    <property type="entry name" value="mtc"/>
    <property type="match status" value="1"/>
</dbReference>
<evidence type="ECO:0000313" key="11">
    <source>
        <dbReference type="Proteomes" id="UP001527925"/>
    </source>
</evidence>
<sequence>MPVPDLSQPRYDQSTYLGRLRHFSEVTDPRNLLASDAELQAAKALVQAHQSGAATPAGTTEEDLWRAKRLVDSTFHPDTGDKVLLPFRMASFVPTNVPIIAAMLAPNPGVASIVFWQWANQSVNVAFNYFNANKTTEMSVAETAGAYAGAVGASCTIAVGLSQWLARSTALSAGARAVLSRAVPFAAVAAAGTLNVVLMRQKELREGIQVKDAAGDVVGKSQAAGAHAVAQVAVSRVVTAAPALFIPGVLMAQIERTSLLRKFPRLAVPINLAIISGSLLAALPCAIALFPQVASLPVEKLEQRFHGIKDSRGNPLDRVYFNRGL</sequence>
<protein>
    <recommendedName>
        <fullName evidence="9">Sidoreflexin</fullName>
    </recommendedName>
</protein>
<evidence type="ECO:0000256" key="4">
    <source>
        <dbReference type="ARBA" id="ARBA00022692"/>
    </source>
</evidence>
<keyword evidence="3" id="KW-0813">Transport</keyword>
<gene>
    <name evidence="10" type="primary">fsf1</name>
    <name evidence="10" type="ORF">HK105_208045</name>
</gene>
<comment type="subcellular location">
    <subcellularLocation>
        <location evidence="1 9">Mitochondrion membrane</location>
        <topology evidence="1 9">Multi-pass membrane protein</topology>
    </subcellularLocation>
</comment>
<comment type="caution">
    <text evidence="9">Lacks conserved residue(s) required for the propagation of feature annotation.</text>
</comment>
<evidence type="ECO:0000256" key="6">
    <source>
        <dbReference type="ARBA" id="ARBA00022989"/>
    </source>
</evidence>
<dbReference type="PANTHER" id="PTHR11153:SF6">
    <property type="entry name" value="SIDEROFLEXIN-5"/>
    <property type="match status" value="1"/>
</dbReference>
<feature type="transmembrane region" description="Helical" evidence="9">
    <location>
        <begin position="144"/>
        <end position="166"/>
    </location>
</feature>
<dbReference type="Pfam" id="PF03820">
    <property type="entry name" value="SFXNs"/>
    <property type="match status" value="1"/>
</dbReference>
<feature type="transmembrane region" description="Helical" evidence="9">
    <location>
        <begin position="178"/>
        <end position="198"/>
    </location>
</feature>
<keyword evidence="5" id="KW-0029">Amino-acid transport</keyword>
<evidence type="ECO:0000256" key="5">
    <source>
        <dbReference type="ARBA" id="ARBA00022970"/>
    </source>
</evidence>
<evidence type="ECO:0000256" key="8">
    <source>
        <dbReference type="ARBA" id="ARBA00023136"/>
    </source>
</evidence>
<dbReference type="PANTHER" id="PTHR11153">
    <property type="entry name" value="SIDEROFLEXIN"/>
    <property type="match status" value="1"/>
</dbReference>
<evidence type="ECO:0000256" key="1">
    <source>
        <dbReference type="ARBA" id="ARBA00004225"/>
    </source>
</evidence>
<dbReference type="Proteomes" id="UP001527925">
    <property type="component" value="Unassembled WGS sequence"/>
</dbReference>
<name>A0ABR4MYW3_9FUNG</name>
<dbReference type="InterPro" id="IPR004686">
    <property type="entry name" value="Mtc"/>
</dbReference>
<reference evidence="10 11" key="1">
    <citation type="submission" date="2023-09" db="EMBL/GenBank/DDBJ databases">
        <title>Pangenome analysis of Batrachochytrium dendrobatidis and related Chytrids.</title>
        <authorList>
            <person name="Yacoub M.N."/>
            <person name="Stajich J.E."/>
            <person name="James T.Y."/>
        </authorList>
    </citation>
    <scope>NUCLEOTIDE SEQUENCE [LARGE SCALE GENOMIC DNA]</scope>
    <source>
        <strain evidence="10 11">JEL0888</strain>
    </source>
</reference>
<keyword evidence="4 9" id="KW-0812">Transmembrane</keyword>
<evidence type="ECO:0000313" key="10">
    <source>
        <dbReference type="EMBL" id="KAL2912473.1"/>
    </source>
</evidence>
<proteinExistence type="inferred from homology"/>
<evidence type="ECO:0000256" key="2">
    <source>
        <dbReference type="ARBA" id="ARBA00005974"/>
    </source>
</evidence>